<accession>A0ACC3MS31</accession>
<dbReference type="Proteomes" id="UP001281147">
    <property type="component" value="Unassembled WGS sequence"/>
</dbReference>
<evidence type="ECO:0000313" key="1">
    <source>
        <dbReference type="EMBL" id="KAK3702296.1"/>
    </source>
</evidence>
<protein>
    <submittedName>
        <fullName evidence="1">Uncharacterized protein</fullName>
    </submittedName>
</protein>
<gene>
    <name evidence="1" type="ORF">LTR37_015007</name>
</gene>
<evidence type="ECO:0000313" key="2">
    <source>
        <dbReference type="Proteomes" id="UP001281147"/>
    </source>
</evidence>
<comment type="caution">
    <text evidence="1">The sequence shown here is derived from an EMBL/GenBank/DDBJ whole genome shotgun (WGS) entry which is preliminary data.</text>
</comment>
<keyword evidence="2" id="KW-1185">Reference proteome</keyword>
<proteinExistence type="predicted"/>
<organism evidence="1 2">
    <name type="scientific">Vermiconidia calcicola</name>
    <dbReference type="NCBI Taxonomy" id="1690605"/>
    <lineage>
        <taxon>Eukaryota</taxon>
        <taxon>Fungi</taxon>
        <taxon>Dikarya</taxon>
        <taxon>Ascomycota</taxon>
        <taxon>Pezizomycotina</taxon>
        <taxon>Dothideomycetes</taxon>
        <taxon>Dothideomycetidae</taxon>
        <taxon>Mycosphaerellales</taxon>
        <taxon>Extremaceae</taxon>
        <taxon>Vermiconidia</taxon>
    </lineage>
</organism>
<reference evidence="1" key="1">
    <citation type="submission" date="2023-07" db="EMBL/GenBank/DDBJ databases">
        <title>Black Yeasts Isolated from many extreme environments.</title>
        <authorList>
            <person name="Coleine C."/>
            <person name="Stajich J.E."/>
            <person name="Selbmann L."/>
        </authorList>
    </citation>
    <scope>NUCLEOTIDE SEQUENCE</scope>
    <source>
        <strain evidence="1">CCFEE 5714</strain>
    </source>
</reference>
<dbReference type="EMBL" id="JAUTXU010000163">
    <property type="protein sequence ID" value="KAK3702296.1"/>
    <property type="molecule type" value="Genomic_DNA"/>
</dbReference>
<sequence>MAGITINGNTLEPTTRGLRLTTQPAVARAHRPTSAEEHAEAPDASKSDYVLAQTKEPLSTYQKVELANLGLVMHKYVAENTYLYGYKKRDLGVIRDLSFVQWVHVYPQHVVVAPSLKHATAPSAELTREVPRNIGDATDAPLELDVVVHRDVDANADDVKTAIASAAHVSVDSLKGNKYKVRLSLASTEHLEDIAAIDAVQLIQKVLPVGLHNNIARQILHAEAFGEATPYNGSGQVVAVADTGFDKGSTIDTHPAFSGRVRKLYALGRSNPDQSDDPNGHGTHVAGSVLGDGVSVDPLTSKLQDRSDIAGSKGGKIQGTAPKANLIFQSLLTANGALAVPRFLDNLFGPPYLNDQARVHTNSWGSEWQGYQFDYDVSSEEVDRFVWRHPDLVICFAAGNDGADTLAPGEVADGKINLGTVGQYAGAKNCIAVGASESERKEVSPVWGRWWPQDFGKHPIQGDRLADNKDGLAAFSSRGPTNSTGPLSQQRFKPDVVAPGTFILSALSRNWDGDPRKNWGTTSDPSWSWQGGTSMAAPLVAGCAAVIRESLVKNGTPSPSAALVKALLINGADEVKGQYSPSEAGKSPNNNSGWGRVNLQQSVIDPHWHPHDPRSHDDLDIGYAEGAPLKQGAQHTYPIRRPTDWHQSVGSDGRGLGGGGNHSSGHSWAGFSDFKVTLVWSDPAGEVLQNDLDLIVIGSDGSQRHGNMGTSGGFDRVNNVEQVVWPHLPPGDVTVVVTAYRITDGDDQNDGPQPYALAWRWS</sequence>
<name>A0ACC3MS31_9PEZI</name>